<keyword evidence="7 8" id="KW-0472">Membrane</keyword>
<keyword evidence="12" id="KW-1185">Reference proteome</keyword>
<dbReference type="RefSeq" id="WP_144875894.1">
    <property type="nucleotide sequence ID" value="NZ_LR214361.1"/>
</dbReference>
<dbReference type="PROSITE" id="PS00211">
    <property type="entry name" value="ABC_TRANSPORTER_1"/>
    <property type="match status" value="1"/>
</dbReference>
<keyword evidence="5" id="KW-0067">ATP-binding</keyword>
<dbReference type="EMBL" id="CAACVJ010000587">
    <property type="protein sequence ID" value="VEP17548.1"/>
    <property type="molecule type" value="Genomic_DNA"/>
</dbReference>
<dbReference type="Pfam" id="PF00005">
    <property type="entry name" value="ABC_tran"/>
    <property type="match status" value="1"/>
</dbReference>
<evidence type="ECO:0000256" key="6">
    <source>
        <dbReference type="ARBA" id="ARBA00022989"/>
    </source>
</evidence>
<dbReference type="GO" id="GO:0005886">
    <property type="term" value="C:plasma membrane"/>
    <property type="evidence" value="ECO:0007669"/>
    <property type="project" value="UniProtKB-SubCell"/>
</dbReference>
<feature type="transmembrane region" description="Helical" evidence="8">
    <location>
        <begin position="272"/>
        <end position="292"/>
    </location>
</feature>
<dbReference type="PANTHER" id="PTHR43394">
    <property type="entry name" value="ATP-DEPENDENT PERMEASE MDL1, MITOCHONDRIAL"/>
    <property type="match status" value="1"/>
</dbReference>
<evidence type="ECO:0000256" key="5">
    <source>
        <dbReference type="ARBA" id="ARBA00022840"/>
    </source>
</evidence>
<proteinExistence type="predicted"/>
<reference evidence="11 12" key="1">
    <citation type="submission" date="2019-01" db="EMBL/GenBank/DDBJ databases">
        <authorList>
            <person name="Brito A."/>
        </authorList>
    </citation>
    <scope>NUCLEOTIDE SEQUENCE [LARGE SCALE GENOMIC DNA]</scope>
    <source>
        <strain evidence="11">1</strain>
    </source>
</reference>
<dbReference type="FunFam" id="1.20.1560.10:FF:000127">
    <property type="entry name" value="ABC transporter ATP-binding protein"/>
    <property type="match status" value="1"/>
</dbReference>
<gene>
    <name evidence="11" type="ORF">H1P_6270010</name>
</gene>
<evidence type="ECO:0000256" key="1">
    <source>
        <dbReference type="ARBA" id="ARBA00004651"/>
    </source>
</evidence>
<dbReference type="InterPro" id="IPR017871">
    <property type="entry name" value="ABC_transporter-like_CS"/>
</dbReference>
<dbReference type="InterPro" id="IPR011527">
    <property type="entry name" value="ABC1_TM_dom"/>
</dbReference>
<dbReference type="PANTHER" id="PTHR43394:SF1">
    <property type="entry name" value="ATP-BINDING CASSETTE SUB-FAMILY B MEMBER 10, MITOCHONDRIAL"/>
    <property type="match status" value="1"/>
</dbReference>
<feature type="domain" description="ABC transporter" evidence="9">
    <location>
        <begin position="334"/>
        <end position="567"/>
    </location>
</feature>
<feature type="transmembrane region" description="Helical" evidence="8">
    <location>
        <begin position="20"/>
        <end position="44"/>
    </location>
</feature>
<keyword evidence="4" id="KW-0547">Nucleotide-binding</keyword>
<dbReference type="InterPro" id="IPR003439">
    <property type="entry name" value="ABC_transporter-like_ATP-bd"/>
</dbReference>
<organism evidence="11 12">
    <name type="scientific">Hyella patelloides LEGE 07179</name>
    <dbReference type="NCBI Taxonomy" id="945734"/>
    <lineage>
        <taxon>Bacteria</taxon>
        <taxon>Bacillati</taxon>
        <taxon>Cyanobacteriota</taxon>
        <taxon>Cyanophyceae</taxon>
        <taxon>Pleurocapsales</taxon>
        <taxon>Hyellaceae</taxon>
        <taxon>Hyella</taxon>
    </lineage>
</organism>
<evidence type="ECO:0000256" key="4">
    <source>
        <dbReference type="ARBA" id="ARBA00022741"/>
    </source>
</evidence>
<feature type="transmembrane region" description="Helical" evidence="8">
    <location>
        <begin position="56"/>
        <end position="74"/>
    </location>
</feature>
<dbReference type="SUPFAM" id="SSF52540">
    <property type="entry name" value="P-loop containing nucleoside triphosphate hydrolases"/>
    <property type="match status" value="1"/>
</dbReference>
<keyword evidence="3 8" id="KW-0812">Transmembrane</keyword>
<dbReference type="Pfam" id="PF00664">
    <property type="entry name" value="ABC_membrane"/>
    <property type="match status" value="1"/>
</dbReference>
<evidence type="ECO:0000313" key="12">
    <source>
        <dbReference type="Proteomes" id="UP000320055"/>
    </source>
</evidence>
<dbReference type="AlphaFoldDB" id="A0A563W1H8"/>
<dbReference type="GO" id="GO:0005524">
    <property type="term" value="F:ATP binding"/>
    <property type="evidence" value="ECO:0007669"/>
    <property type="project" value="UniProtKB-KW"/>
</dbReference>
<keyword evidence="2" id="KW-0813">Transport</keyword>
<sequence length="586" mass="64688">MSNHSVSILSLLAPHRRKVITAVTLQFLATALGLIPFILVYLIAKLLLSPPVEQGYIWQLAIASLIAIICKWILSGIAGSFAHITAYNVLYDLRLQLSEKLGSLSLGYFNSRSTGALKKVMNEDVEHLELTIAHGIPEGTGTIATFLLTTIYLFTVDWRMTLAALAGLPVAILSQQLMFKSLQPFMTGYFASQDRMNSTIVEYIQGMPVIKAFTQTTESFGKYQNSVREYHEFEEKWTKVSLIPWTLFTMSIPFSLLVMLPVGVWLLEKGSLSIPTFILFLLLGLGMTKPLVKLIESSDVYLKTQEGLTRIAAILDEPAITQPKQSEIPNGLAIAFQDVSFGYEDKQVIHNLDLVIPQGKITALVGPSGSGKSTIAKLIARFWEIDSGKITLGGVELRNLTTEYLMSQLAFVFQDVLLFNETIYENIRMGKPNATNEEVIAAAKIARCHEFISTMPDGYETSIGERGAKLSGGQKQRISIARAILKDAPIVILDEATAFIDPENESIIQQAISALVQNKTLLIIAHRLSTIAEADSIVVLDRGHIVAQGKHQELLAQCELYHHMWLAHVAAQGWTFEGQETLAVGN</sequence>
<dbReference type="GO" id="GO:0016887">
    <property type="term" value="F:ATP hydrolysis activity"/>
    <property type="evidence" value="ECO:0007669"/>
    <property type="project" value="InterPro"/>
</dbReference>
<feature type="transmembrane region" description="Helical" evidence="8">
    <location>
        <begin position="242"/>
        <end position="266"/>
    </location>
</feature>
<evidence type="ECO:0000256" key="7">
    <source>
        <dbReference type="ARBA" id="ARBA00023136"/>
    </source>
</evidence>
<dbReference type="FunFam" id="3.40.50.300:FF:000287">
    <property type="entry name" value="Multidrug ABC transporter ATP-binding protein"/>
    <property type="match status" value="1"/>
</dbReference>
<dbReference type="PROSITE" id="PS50929">
    <property type="entry name" value="ABC_TM1F"/>
    <property type="match status" value="1"/>
</dbReference>
<evidence type="ECO:0000256" key="3">
    <source>
        <dbReference type="ARBA" id="ARBA00022692"/>
    </source>
</evidence>
<dbReference type="SMART" id="SM00382">
    <property type="entry name" value="AAA"/>
    <property type="match status" value="1"/>
</dbReference>
<dbReference type="InterPro" id="IPR039421">
    <property type="entry name" value="Type_1_exporter"/>
</dbReference>
<evidence type="ECO:0000256" key="8">
    <source>
        <dbReference type="SAM" id="Phobius"/>
    </source>
</evidence>
<dbReference type="InterPro" id="IPR003593">
    <property type="entry name" value="AAA+_ATPase"/>
</dbReference>
<evidence type="ECO:0000259" key="10">
    <source>
        <dbReference type="PROSITE" id="PS50929"/>
    </source>
</evidence>
<dbReference type="PROSITE" id="PS50893">
    <property type="entry name" value="ABC_TRANSPORTER_2"/>
    <property type="match status" value="1"/>
</dbReference>
<evidence type="ECO:0000313" key="11">
    <source>
        <dbReference type="EMBL" id="VEP17548.1"/>
    </source>
</evidence>
<dbReference type="SUPFAM" id="SSF90123">
    <property type="entry name" value="ABC transporter transmembrane region"/>
    <property type="match status" value="1"/>
</dbReference>
<accession>A0A563W1H8</accession>
<feature type="domain" description="ABC transmembrane type-1" evidence="10">
    <location>
        <begin position="20"/>
        <end position="303"/>
    </location>
</feature>
<dbReference type="InterPro" id="IPR036640">
    <property type="entry name" value="ABC1_TM_sf"/>
</dbReference>
<evidence type="ECO:0000256" key="2">
    <source>
        <dbReference type="ARBA" id="ARBA00022448"/>
    </source>
</evidence>
<name>A0A563W1H8_9CYAN</name>
<dbReference type="Gene3D" id="3.40.50.300">
    <property type="entry name" value="P-loop containing nucleotide triphosphate hydrolases"/>
    <property type="match status" value="1"/>
</dbReference>
<keyword evidence="6 8" id="KW-1133">Transmembrane helix</keyword>
<comment type="subcellular location">
    <subcellularLocation>
        <location evidence="1">Cell membrane</location>
        <topology evidence="1">Multi-pass membrane protein</topology>
    </subcellularLocation>
</comment>
<dbReference type="Proteomes" id="UP000320055">
    <property type="component" value="Unassembled WGS sequence"/>
</dbReference>
<dbReference type="InterPro" id="IPR027417">
    <property type="entry name" value="P-loop_NTPase"/>
</dbReference>
<protein>
    <submittedName>
        <fullName evidence="11">ABC transporter HlyB/MsbA family protein</fullName>
    </submittedName>
</protein>
<evidence type="ECO:0000259" key="9">
    <source>
        <dbReference type="PROSITE" id="PS50893"/>
    </source>
</evidence>
<dbReference type="GO" id="GO:0015421">
    <property type="term" value="F:ABC-type oligopeptide transporter activity"/>
    <property type="evidence" value="ECO:0007669"/>
    <property type="project" value="TreeGrafter"/>
</dbReference>
<dbReference type="OrthoDB" id="9762778at2"/>
<dbReference type="Gene3D" id="1.20.1560.10">
    <property type="entry name" value="ABC transporter type 1, transmembrane domain"/>
    <property type="match status" value="1"/>
</dbReference>